<proteinExistence type="predicted"/>
<organism evidence="2 3">
    <name type="scientific">Actinokineospora guangxiensis</name>
    <dbReference type="NCBI Taxonomy" id="1490288"/>
    <lineage>
        <taxon>Bacteria</taxon>
        <taxon>Bacillati</taxon>
        <taxon>Actinomycetota</taxon>
        <taxon>Actinomycetes</taxon>
        <taxon>Pseudonocardiales</taxon>
        <taxon>Pseudonocardiaceae</taxon>
        <taxon>Actinokineospora</taxon>
    </lineage>
</organism>
<comment type="caution">
    <text evidence="2">The sequence shown here is derived from an EMBL/GenBank/DDBJ whole genome shotgun (WGS) entry which is preliminary data.</text>
</comment>
<dbReference type="Proteomes" id="UP001596157">
    <property type="component" value="Unassembled WGS sequence"/>
</dbReference>
<keyword evidence="3" id="KW-1185">Reference proteome</keyword>
<name>A0ABW0EL74_9PSEU</name>
<protein>
    <submittedName>
        <fullName evidence="2">Uncharacterized protein</fullName>
    </submittedName>
</protein>
<sequence>MLHDPTQVGFPAKHVGRFRGTAEGPRAADGRLPATEFLVNNRNPAVGAPMTAP</sequence>
<accession>A0ABW0EL74</accession>
<evidence type="ECO:0000313" key="3">
    <source>
        <dbReference type="Proteomes" id="UP001596157"/>
    </source>
</evidence>
<evidence type="ECO:0000313" key="2">
    <source>
        <dbReference type="EMBL" id="MFC5286686.1"/>
    </source>
</evidence>
<feature type="region of interest" description="Disordered" evidence="1">
    <location>
        <begin position="1"/>
        <end position="31"/>
    </location>
</feature>
<dbReference type="EMBL" id="JBHSKF010000002">
    <property type="protein sequence ID" value="MFC5286686.1"/>
    <property type="molecule type" value="Genomic_DNA"/>
</dbReference>
<dbReference type="RefSeq" id="WP_378244847.1">
    <property type="nucleotide sequence ID" value="NZ_JBHSKF010000002.1"/>
</dbReference>
<reference evidence="3" key="1">
    <citation type="journal article" date="2019" name="Int. J. Syst. Evol. Microbiol.">
        <title>The Global Catalogue of Microorganisms (GCM) 10K type strain sequencing project: providing services to taxonomists for standard genome sequencing and annotation.</title>
        <authorList>
            <consortium name="The Broad Institute Genomics Platform"/>
            <consortium name="The Broad Institute Genome Sequencing Center for Infectious Disease"/>
            <person name="Wu L."/>
            <person name="Ma J."/>
        </authorList>
    </citation>
    <scope>NUCLEOTIDE SEQUENCE [LARGE SCALE GENOMIC DNA]</scope>
    <source>
        <strain evidence="3">CCUG 59778</strain>
    </source>
</reference>
<gene>
    <name evidence="2" type="ORF">ACFPM7_06450</name>
</gene>
<evidence type="ECO:0000256" key="1">
    <source>
        <dbReference type="SAM" id="MobiDB-lite"/>
    </source>
</evidence>